<gene>
    <name evidence="2" type="ORF">g.1049</name>
</gene>
<keyword evidence="1" id="KW-0812">Transmembrane</keyword>
<keyword evidence="1" id="KW-0472">Membrane</keyword>
<proteinExistence type="predicted"/>
<accession>A0A1B6J3R6</accession>
<feature type="non-terminal residue" evidence="2">
    <location>
        <position position="1"/>
    </location>
</feature>
<keyword evidence="1" id="KW-1133">Transmembrane helix</keyword>
<dbReference type="AlphaFoldDB" id="A0A1B6J3R6"/>
<evidence type="ECO:0000256" key="1">
    <source>
        <dbReference type="SAM" id="Phobius"/>
    </source>
</evidence>
<evidence type="ECO:0000313" key="2">
    <source>
        <dbReference type="EMBL" id="JAS93814.1"/>
    </source>
</evidence>
<feature type="transmembrane region" description="Helical" evidence="1">
    <location>
        <begin position="92"/>
        <end position="117"/>
    </location>
</feature>
<dbReference type="EMBL" id="GECU01013892">
    <property type="protein sequence ID" value="JAS93814.1"/>
    <property type="molecule type" value="Transcribed_RNA"/>
</dbReference>
<feature type="non-terminal residue" evidence="2">
    <location>
        <position position="132"/>
    </location>
</feature>
<name>A0A1B6J3R6_9HEMI</name>
<organism evidence="2">
    <name type="scientific">Homalodisca liturata</name>
    <dbReference type="NCBI Taxonomy" id="320908"/>
    <lineage>
        <taxon>Eukaryota</taxon>
        <taxon>Metazoa</taxon>
        <taxon>Ecdysozoa</taxon>
        <taxon>Arthropoda</taxon>
        <taxon>Hexapoda</taxon>
        <taxon>Insecta</taxon>
        <taxon>Pterygota</taxon>
        <taxon>Neoptera</taxon>
        <taxon>Paraneoptera</taxon>
        <taxon>Hemiptera</taxon>
        <taxon>Auchenorrhyncha</taxon>
        <taxon>Membracoidea</taxon>
        <taxon>Cicadellidae</taxon>
        <taxon>Cicadellinae</taxon>
        <taxon>Proconiini</taxon>
        <taxon>Homalodisca</taxon>
    </lineage>
</organism>
<sequence>KDILHSVIISDDVSCLVWLQGKQFQNQHFSGCFNHRQDESDFLPKLPTFSRTESDFLPELPPFSRTLDSLLDNIKENKDDTKRTKNQMQLNFLLIGTFNGNLHLSVFGMFSCGLININKHMADTEKGKYASV</sequence>
<protein>
    <submittedName>
        <fullName evidence="2">Uncharacterized protein</fullName>
    </submittedName>
</protein>
<reference evidence="2" key="1">
    <citation type="submission" date="2015-11" db="EMBL/GenBank/DDBJ databases">
        <title>De novo transcriptome assembly of four potential Pierce s Disease insect vectors from Arizona vineyards.</title>
        <authorList>
            <person name="Tassone E.E."/>
        </authorList>
    </citation>
    <scope>NUCLEOTIDE SEQUENCE</scope>
</reference>